<comment type="caution">
    <text evidence="1">The sequence shown here is derived from an EMBL/GenBank/DDBJ whole genome shotgun (WGS) entry which is preliminary data.</text>
</comment>
<reference evidence="1" key="1">
    <citation type="submission" date="2021-01" db="EMBL/GenBank/DDBJ databases">
        <title>Phytophthora aleatoria, a newly-described species from Pinus radiata is distinct from Phytophthora cactorum isolates based on comparative genomics.</title>
        <authorList>
            <person name="Mcdougal R."/>
            <person name="Panda P."/>
            <person name="Williams N."/>
            <person name="Studholme D.J."/>
        </authorList>
    </citation>
    <scope>NUCLEOTIDE SEQUENCE</scope>
    <source>
        <strain evidence="1">NZFS 4037</strain>
    </source>
</reference>
<sequence length="339" mass="38813">MMGHQASRLPSPSGHRLLVTDNFYTRHALAKALSMFTDGETRMLGTMHENNVDSESKKLVAASIARVEAQPRGSWELVAILEGEPRYIQRKKDHSREMVFAPNAGYIVFKDKKVVLFYTNDLRGTPDELVMGQNDPRAIDCVHGLFPIKRRTGNENLHRKVFMVPTVIAAYNMAMNGVDRVDQLRATNPTRHKEMRLSMSLFTWAFDLCVINAFALLNQIRPADTRKITLREFKRRIAQQLTEKQTTITKQLRERKRRRNDSSVSNTIGGICSEHILTPNSKTQSDGWLTCMLCSIRGRQNRARWGVWGVNVAFTWNALLLSTSKTYSSLQPYQICVWR</sequence>
<accession>A0A8J5I382</accession>
<name>A0A8J5I382_9STRA</name>
<proteinExistence type="predicted"/>
<protein>
    <recommendedName>
        <fullName evidence="3">PiggyBac transposable element-derived protein domain-containing protein</fullName>
    </recommendedName>
</protein>
<dbReference type="AlphaFoldDB" id="A0A8J5I382"/>
<keyword evidence="2" id="KW-1185">Reference proteome</keyword>
<organism evidence="1 2">
    <name type="scientific">Phytophthora aleatoria</name>
    <dbReference type="NCBI Taxonomy" id="2496075"/>
    <lineage>
        <taxon>Eukaryota</taxon>
        <taxon>Sar</taxon>
        <taxon>Stramenopiles</taxon>
        <taxon>Oomycota</taxon>
        <taxon>Peronosporomycetes</taxon>
        <taxon>Peronosporales</taxon>
        <taxon>Peronosporaceae</taxon>
        <taxon>Phytophthora</taxon>
    </lineage>
</organism>
<evidence type="ECO:0008006" key="3">
    <source>
        <dbReference type="Google" id="ProtNLM"/>
    </source>
</evidence>
<dbReference type="PANTHER" id="PTHR46599:SF3">
    <property type="entry name" value="PIGGYBAC TRANSPOSABLE ELEMENT-DERIVED PROTEIN 4"/>
    <property type="match status" value="1"/>
</dbReference>
<dbReference type="EMBL" id="JAENGY010002509">
    <property type="protein sequence ID" value="KAG6944004.1"/>
    <property type="molecule type" value="Genomic_DNA"/>
</dbReference>
<evidence type="ECO:0000313" key="1">
    <source>
        <dbReference type="EMBL" id="KAG6944004.1"/>
    </source>
</evidence>
<dbReference type="PANTHER" id="PTHR46599">
    <property type="entry name" value="PIGGYBAC TRANSPOSABLE ELEMENT-DERIVED PROTEIN 4"/>
    <property type="match status" value="1"/>
</dbReference>
<gene>
    <name evidence="1" type="ORF">JG688_00017320</name>
</gene>
<dbReference type="Proteomes" id="UP000709295">
    <property type="component" value="Unassembled WGS sequence"/>
</dbReference>
<evidence type="ECO:0000313" key="2">
    <source>
        <dbReference type="Proteomes" id="UP000709295"/>
    </source>
</evidence>